<sequence>MEEETIGSQGLFQSSFLKQLVLDTLEWKGALLLKALAEDDVNRSIECLRLEDPGRLWRKRNLEAAEFDRRFLRSISAFDNSCSCPRFPISAFRQLSKVGHAKHDLEKYNH</sequence>
<dbReference type="Proteomes" id="UP000077202">
    <property type="component" value="Unassembled WGS sequence"/>
</dbReference>
<dbReference type="AlphaFoldDB" id="A0A176W7P6"/>
<name>A0A176W7P6_MARPO</name>
<gene>
    <name evidence="1" type="ORF">AXG93_3036s1360</name>
</gene>
<evidence type="ECO:0000313" key="1">
    <source>
        <dbReference type="EMBL" id="OAE29009.1"/>
    </source>
</evidence>
<dbReference type="EMBL" id="LVLJ01001564">
    <property type="protein sequence ID" value="OAE29009.1"/>
    <property type="molecule type" value="Genomic_DNA"/>
</dbReference>
<reference evidence="1" key="1">
    <citation type="submission" date="2016-03" db="EMBL/GenBank/DDBJ databases">
        <title>Mechanisms controlling the formation of the plant cell surface in tip-growing cells are functionally conserved among land plants.</title>
        <authorList>
            <person name="Honkanen S."/>
            <person name="Jones V.A."/>
            <person name="Morieri G."/>
            <person name="Champion C."/>
            <person name="Hetherington A.J."/>
            <person name="Kelly S."/>
            <person name="Saint-Marcoux D."/>
            <person name="Proust H."/>
            <person name="Prescott H."/>
            <person name="Dolan L."/>
        </authorList>
    </citation>
    <scope>NUCLEOTIDE SEQUENCE [LARGE SCALE GENOMIC DNA]</scope>
    <source>
        <tissue evidence="1">Whole gametophyte</tissue>
    </source>
</reference>
<accession>A0A176W7P6</accession>
<protein>
    <submittedName>
        <fullName evidence="1">Uncharacterized protein</fullName>
    </submittedName>
</protein>
<keyword evidence="2" id="KW-1185">Reference proteome</keyword>
<comment type="caution">
    <text evidence="1">The sequence shown here is derived from an EMBL/GenBank/DDBJ whole genome shotgun (WGS) entry which is preliminary data.</text>
</comment>
<evidence type="ECO:0000313" key="2">
    <source>
        <dbReference type="Proteomes" id="UP000077202"/>
    </source>
</evidence>
<organism evidence="1 2">
    <name type="scientific">Marchantia polymorpha subsp. ruderalis</name>
    <dbReference type="NCBI Taxonomy" id="1480154"/>
    <lineage>
        <taxon>Eukaryota</taxon>
        <taxon>Viridiplantae</taxon>
        <taxon>Streptophyta</taxon>
        <taxon>Embryophyta</taxon>
        <taxon>Marchantiophyta</taxon>
        <taxon>Marchantiopsida</taxon>
        <taxon>Marchantiidae</taxon>
        <taxon>Marchantiales</taxon>
        <taxon>Marchantiaceae</taxon>
        <taxon>Marchantia</taxon>
    </lineage>
</organism>
<proteinExistence type="predicted"/>